<dbReference type="PANTHER" id="PTHR11136">
    <property type="entry name" value="FOLYLPOLYGLUTAMATE SYNTHASE-RELATED"/>
    <property type="match status" value="1"/>
</dbReference>
<evidence type="ECO:0000313" key="14">
    <source>
        <dbReference type="Proteomes" id="UP001565236"/>
    </source>
</evidence>
<dbReference type="Pfam" id="PF02875">
    <property type="entry name" value="Mur_ligase_C"/>
    <property type="match status" value="1"/>
</dbReference>
<dbReference type="Proteomes" id="UP001565236">
    <property type="component" value="Unassembled WGS sequence"/>
</dbReference>
<evidence type="ECO:0000259" key="12">
    <source>
        <dbReference type="Pfam" id="PF08245"/>
    </source>
</evidence>
<evidence type="ECO:0000256" key="2">
    <source>
        <dbReference type="ARBA" id="ARBA00013025"/>
    </source>
</evidence>
<dbReference type="InterPro" id="IPR018109">
    <property type="entry name" value="Folylpolyglutamate_synth_CS"/>
</dbReference>
<protein>
    <recommendedName>
        <fullName evidence="2">tetrahydrofolate synthase</fullName>
        <ecNumber evidence="2">6.3.2.17</ecNumber>
    </recommendedName>
    <alternativeName>
        <fullName evidence="8">Tetrahydrofolylpolyglutamate synthase</fullName>
    </alternativeName>
</protein>
<dbReference type="SUPFAM" id="SSF53244">
    <property type="entry name" value="MurD-like peptide ligases, peptide-binding domain"/>
    <property type="match status" value="1"/>
</dbReference>
<gene>
    <name evidence="13" type="ORF">AALT52_03630</name>
</gene>
<evidence type="ECO:0000256" key="3">
    <source>
        <dbReference type="ARBA" id="ARBA00022598"/>
    </source>
</evidence>
<dbReference type="EMBL" id="JBCLUF010000009">
    <property type="protein sequence ID" value="MEY8661982.1"/>
    <property type="molecule type" value="Genomic_DNA"/>
</dbReference>
<dbReference type="RefSeq" id="WP_369941234.1">
    <property type="nucleotide sequence ID" value="NZ_JBCLUF010000009.1"/>
</dbReference>
<evidence type="ECO:0000256" key="6">
    <source>
        <dbReference type="ARBA" id="ARBA00022840"/>
    </source>
</evidence>
<dbReference type="InterPro" id="IPR004101">
    <property type="entry name" value="Mur_ligase_C"/>
</dbReference>
<keyword evidence="7" id="KW-0460">Magnesium</keyword>
<comment type="catalytic activity">
    <reaction evidence="9">
        <text>(6S)-5,6,7,8-tetrahydrofolyl-(gamma-L-Glu)(n) + L-glutamate + ATP = (6S)-5,6,7,8-tetrahydrofolyl-(gamma-L-Glu)(n+1) + ADP + phosphate + H(+)</text>
        <dbReference type="Rhea" id="RHEA:10580"/>
        <dbReference type="Rhea" id="RHEA-COMP:14738"/>
        <dbReference type="Rhea" id="RHEA-COMP:14740"/>
        <dbReference type="ChEBI" id="CHEBI:15378"/>
        <dbReference type="ChEBI" id="CHEBI:29985"/>
        <dbReference type="ChEBI" id="CHEBI:30616"/>
        <dbReference type="ChEBI" id="CHEBI:43474"/>
        <dbReference type="ChEBI" id="CHEBI:141005"/>
        <dbReference type="ChEBI" id="CHEBI:456216"/>
        <dbReference type="EC" id="6.3.2.17"/>
    </reaction>
</comment>
<dbReference type="PROSITE" id="PS01012">
    <property type="entry name" value="FOLYLPOLYGLU_SYNT_2"/>
    <property type="match status" value="1"/>
</dbReference>
<evidence type="ECO:0000256" key="8">
    <source>
        <dbReference type="ARBA" id="ARBA00030592"/>
    </source>
</evidence>
<proteinExistence type="inferred from homology"/>
<dbReference type="InterPro" id="IPR036565">
    <property type="entry name" value="Mur-like_cat_sf"/>
</dbReference>
<evidence type="ECO:0000313" key="13">
    <source>
        <dbReference type="EMBL" id="MEY8661982.1"/>
    </source>
</evidence>
<evidence type="ECO:0000256" key="7">
    <source>
        <dbReference type="ARBA" id="ARBA00022842"/>
    </source>
</evidence>
<dbReference type="PIRSF" id="PIRSF001563">
    <property type="entry name" value="Folylpolyglu_synth"/>
    <property type="match status" value="1"/>
</dbReference>
<dbReference type="InterPro" id="IPR036615">
    <property type="entry name" value="Mur_ligase_C_dom_sf"/>
</dbReference>
<keyword evidence="14" id="KW-1185">Reference proteome</keyword>
<reference evidence="13 14" key="1">
    <citation type="submission" date="2024-03" db="EMBL/GenBank/DDBJ databases">
        <title>Mouse gut bacterial collection (mGBC) of GemPharmatech.</title>
        <authorList>
            <person name="He Y."/>
            <person name="Dong L."/>
            <person name="Wu D."/>
            <person name="Gao X."/>
            <person name="Lin Z."/>
        </authorList>
    </citation>
    <scope>NUCLEOTIDE SEQUENCE [LARGE SCALE GENOMIC DNA]</scope>
    <source>
        <strain evidence="13 14">15-30</strain>
    </source>
</reference>
<keyword evidence="5 10" id="KW-0547">Nucleotide-binding</keyword>
<dbReference type="PROSITE" id="PS01011">
    <property type="entry name" value="FOLYLPOLYGLU_SYNT_1"/>
    <property type="match status" value="1"/>
</dbReference>
<dbReference type="GO" id="GO:0016874">
    <property type="term" value="F:ligase activity"/>
    <property type="evidence" value="ECO:0007669"/>
    <property type="project" value="UniProtKB-KW"/>
</dbReference>
<evidence type="ECO:0000256" key="10">
    <source>
        <dbReference type="PIRNR" id="PIRNR001563"/>
    </source>
</evidence>
<keyword evidence="6 10" id="KW-0067">ATP-binding</keyword>
<evidence type="ECO:0000256" key="9">
    <source>
        <dbReference type="ARBA" id="ARBA00047493"/>
    </source>
</evidence>
<dbReference type="NCBIfam" id="TIGR01499">
    <property type="entry name" value="folC"/>
    <property type="match status" value="1"/>
</dbReference>
<name>A0ABV4DQC9_9LACO</name>
<keyword evidence="4" id="KW-0479">Metal-binding</keyword>
<evidence type="ECO:0000256" key="1">
    <source>
        <dbReference type="ARBA" id="ARBA00008276"/>
    </source>
</evidence>
<dbReference type="Gene3D" id="3.90.190.20">
    <property type="entry name" value="Mur ligase, C-terminal domain"/>
    <property type="match status" value="1"/>
</dbReference>
<dbReference type="Pfam" id="PF08245">
    <property type="entry name" value="Mur_ligase_M"/>
    <property type="match status" value="1"/>
</dbReference>
<feature type="domain" description="Mur ligase central" evidence="12">
    <location>
        <begin position="47"/>
        <end position="274"/>
    </location>
</feature>
<organism evidence="13 14">
    <name type="scientific">Ligilactobacillus faecis</name>
    <dbReference type="NCBI Taxonomy" id="762833"/>
    <lineage>
        <taxon>Bacteria</taxon>
        <taxon>Bacillati</taxon>
        <taxon>Bacillota</taxon>
        <taxon>Bacilli</taxon>
        <taxon>Lactobacillales</taxon>
        <taxon>Lactobacillaceae</taxon>
        <taxon>Ligilactobacillus</taxon>
    </lineage>
</organism>
<dbReference type="SUPFAM" id="SSF53623">
    <property type="entry name" value="MurD-like peptide ligases, catalytic domain"/>
    <property type="match status" value="1"/>
</dbReference>
<evidence type="ECO:0000256" key="5">
    <source>
        <dbReference type="ARBA" id="ARBA00022741"/>
    </source>
</evidence>
<dbReference type="InterPro" id="IPR013221">
    <property type="entry name" value="Mur_ligase_cen"/>
</dbReference>
<dbReference type="PANTHER" id="PTHR11136:SF0">
    <property type="entry name" value="DIHYDROFOLATE SYNTHETASE-RELATED"/>
    <property type="match status" value="1"/>
</dbReference>
<evidence type="ECO:0000259" key="11">
    <source>
        <dbReference type="Pfam" id="PF02875"/>
    </source>
</evidence>
<comment type="caution">
    <text evidence="13">The sequence shown here is derived from an EMBL/GenBank/DDBJ whole genome shotgun (WGS) entry which is preliminary data.</text>
</comment>
<dbReference type="Gene3D" id="3.40.1190.10">
    <property type="entry name" value="Mur-like, catalytic domain"/>
    <property type="match status" value="1"/>
</dbReference>
<comment type="similarity">
    <text evidence="1 10">Belongs to the folylpolyglutamate synthase family.</text>
</comment>
<accession>A0ABV4DQC9</accession>
<evidence type="ECO:0000256" key="4">
    <source>
        <dbReference type="ARBA" id="ARBA00022723"/>
    </source>
</evidence>
<feature type="domain" description="Mur ligase C-terminal" evidence="11">
    <location>
        <begin position="302"/>
        <end position="418"/>
    </location>
</feature>
<dbReference type="EC" id="6.3.2.17" evidence="2"/>
<dbReference type="InterPro" id="IPR001645">
    <property type="entry name" value="Folylpolyglutamate_synth"/>
</dbReference>
<sequence>MAVKTYAEALAFIHGRRKFTKDPSLERMRHFAHYLGDPQKKTRFVHVTGTNGKGSTVAYLSKLLQAHGLEVGTFTSPYITRFNERIRLNGRDIPDEILVELVQRLEPVVLRLDQEYDGQGPKEFEVVTMLMFLYFAKVQPDYALVEVGIGGTYDSTNILIPELAVITSVSYDHMQILGDSLTQIATAKAGIIKANKPVVIGKMAEESLAVIEKRAKEMGAPYYRAGLEFNIFQKKRDFLGEVFDYTGLNYVQKSLKTRLLGAYQVENASVALTAFLVLAQNAKIKVYPKEIAHALADTTWPGRTELVLQEPLVMLDGAHNEDGIKRLRQMLKERFATQHIYVIMAILADKQVELMLEQIKSLPNVTLIAVTFEAPRKVADIVALKKKEQIQVEMDWATAFKQVLNEMSVDDMILFTGSLYFIAEVRKYFK</sequence>
<keyword evidence="3 10" id="KW-0436">Ligase</keyword>